<feature type="transmembrane region" description="Helical" evidence="1">
    <location>
        <begin position="253"/>
        <end position="273"/>
    </location>
</feature>
<evidence type="ECO:0000256" key="1">
    <source>
        <dbReference type="SAM" id="Phobius"/>
    </source>
</evidence>
<evidence type="ECO:0000313" key="2">
    <source>
        <dbReference type="EMBL" id="SFA54397.1"/>
    </source>
</evidence>
<proteinExistence type="predicted"/>
<accession>A0A1I0TRT4</accession>
<dbReference type="EMBL" id="FOJN01000009">
    <property type="protein sequence ID" value="SFA54397.1"/>
    <property type="molecule type" value="Genomic_DNA"/>
</dbReference>
<feature type="transmembrane region" description="Helical" evidence="1">
    <location>
        <begin position="23"/>
        <end position="45"/>
    </location>
</feature>
<sequence length="442" mass="46657">MTFGHTDLLAHGLGGSTDLPIPVTYALIGGAWALAASFAILLVAWKTPRLDASRVRRVLPGLTRVVDSPVVRGVVGVLSVALAAWVGAASLLGPQDSSNALMGVFYVLVWVGLVPASLIAGPVWRVVSPVRALHRGVCVLLRRNPSRGVTTLPAVGVVPAVVGLFAFVWLELASSDPGSVAAVRLWCLVYVAVLLVGALVFGDRWFAAADPFEVFSGVVARLSWLRRDRESGQLAAVSPLDNASSLPIRRGTVAVIATLLGSTAFDSLAQTPFWKDLARGAGDPVVARTLGLLACIAIVGTAFWLAARTTGGVTRAERATLPGLLAHSLIPIVVGYFVAHYLTYLVEKGQQSVFTLFDPFDRGWNPLGIADASVNYTLSSHPSVLASVTVLAVVIGHIVGVTLAHDASLRILPKRHVLTGELALMMVMVLYTFLGLYLLFGA</sequence>
<feature type="transmembrane region" description="Helical" evidence="1">
    <location>
        <begin position="66"/>
        <end position="92"/>
    </location>
</feature>
<gene>
    <name evidence="2" type="ORF">SAMN05444374_10915</name>
</gene>
<keyword evidence="1" id="KW-1133">Transmembrane helix</keyword>
<keyword evidence="1" id="KW-0812">Transmembrane</keyword>
<feature type="transmembrane region" description="Helical" evidence="1">
    <location>
        <begin position="148"/>
        <end position="170"/>
    </location>
</feature>
<dbReference type="Proteomes" id="UP000182054">
    <property type="component" value="Unassembled WGS sequence"/>
</dbReference>
<feature type="transmembrane region" description="Helical" evidence="1">
    <location>
        <begin position="285"/>
        <end position="307"/>
    </location>
</feature>
<dbReference type="RefSeq" id="WP_068365539.1">
    <property type="nucleotide sequence ID" value="NZ_FOJN01000009.1"/>
</dbReference>
<dbReference type="GeneID" id="85486284"/>
<feature type="transmembrane region" description="Helical" evidence="1">
    <location>
        <begin position="319"/>
        <end position="339"/>
    </location>
</feature>
<dbReference type="OrthoDB" id="8168962at2"/>
<name>A0A1I0TRT4_9NOCA</name>
<protein>
    <submittedName>
        <fullName evidence="2">Uncharacterized protein</fullName>
    </submittedName>
</protein>
<dbReference type="AlphaFoldDB" id="A0A1I0TRT4"/>
<reference evidence="2 3" key="1">
    <citation type="submission" date="2016-10" db="EMBL/GenBank/DDBJ databases">
        <authorList>
            <person name="de Groot N.N."/>
        </authorList>
    </citation>
    <scope>NUCLEOTIDE SEQUENCE [LARGE SCALE GENOMIC DNA]</scope>
    <source>
        <strain evidence="2 3">DSM 44908</strain>
    </source>
</reference>
<organism evidence="2 3">
    <name type="scientific">Rhodococcoides kroppenstedtii</name>
    <dbReference type="NCBI Taxonomy" id="293050"/>
    <lineage>
        <taxon>Bacteria</taxon>
        <taxon>Bacillati</taxon>
        <taxon>Actinomycetota</taxon>
        <taxon>Actinomycetes</taxon>
        <taxon>Mycobacteriales</taxon>
        <taxon>Nocardiaceae</taxon>
        <taxon>Rhodococcoides</taxon>
    </lineage>
</organism>
<feature type="transmembrane region" description="Helical" evidence="1">
    <location>
        <begin position="104"/>
        <end position="127"/>
    </location>
</feature>
<evidence type="ECO:0000313" key="3">
    <source>
        <dbReference type="Proteomes" id="UP000182054"/>
    </source>
</evidence>
<feature type="transmembrane region" description="Helical" evidence="1">
    <location>
        <begin position="417"/>
        <end position="440"/>
    </location>
</feature>
<feature type="transmembrane region" description="Helical" evidence="1">
    <location>
        <begin position="182"/>
        <end position="201"/>
    </location>
</feature>
<feature type="transmembrane region" description="Helical" evidence="1">
    <location>
        <begin position="384"/>
        <end position="405"/>
    </location>
</feature>
<keyword evidence="1" id="KW-0472">Membrane</keyword>